<organism evidence="2 3">
    <name type="scientific">Pleuronectes platessa</name>
    <name type="common">European plaice</name>
    <dbReference type="NCBI Taxonomy" id="8262"/>
    <lineage>
        <taxon>Eukaryota</taxon>
        <taxon>Metazoa</taxon>
        <taxon>Chordata</taxon>
        <taxon>Craniata</taxon>
        <taxon>Vertebrata</taxon>
        <taxon>Euteleostomi</taxon>
        <taxon>Actinopterygii</taxon>
        <taxon>Neopterygii</taxon>
        <taxon>Teleostei</taxon>
        <taxon>Neoteleostei</taxon>
        <taxon>Acanthomorphata</taxon>
        <taxon>Carangaria</taxon>
        <taxon>Pleuronectiformes</taxon>
        <taxon>Pleuronectoidei</taxon>
        <taxon>Pleuronectidae</taxon>
        <taxon>Pleuronectes</taxon>
    </lineage>
</organism>
<dbReference type="EMBL" id="CADEAL010001101">
    <property type="protein sequence ID" value="CAB1428923.1"/>
    <property type="molecule type" value="Genomic_DNA"/>
</dbReference>
<name>A0A9N7UF57_PLEPL</name>
<evidence type="ECO:0000313" key="2">
    <source>
        <dbReference type="EMBL" id="CAB1428923.1"/>
    </source>
</evidence>
<dbReference type="AlphaFoldDB" id="A0A9N7UF57"/>
<feature type="compositionally biased region" description="Polar residues" evidence="1">
    <location>
        <begin position="14"/>
        <end position="27"/>
    </location>
</feature>
<accession>A0A9N7UF57</accession>
<keyword evidence="3" id="KW-1185">Reference proteome</keyword>
<protein>
    <submittedName>
        <fullName evidence="2">Uncharacterized protein</fullName>
    </submittedName>
</protein>
<feature type="region of interest" description="Disordered" evidence="1">
    <location>
        <begin position="1"/>
        <end position="52"/>
    </location>
</feature>
<evidence type="ECO:0000256" key="1">
    <source>
        <dbReference type="SAM" id="MobiDB-lite"/>
    </source>
</evidence>
<evidence type="ECO:0000313" key="3">
    <source>
        <dbReference type="Proteomes" id="UP001153269"/>
    </source>
</evidence>
<reference evidence="2" key="1">
    <citation type="submission" date="2020-03" db="EMBL/GenBank/DDBJ databases">
        <authorList>
            <person name="Weist P."/>
        </authorList>
    </citation>
    <scope>NUCLEOTIDE SEQUENCE</scope>
</reference>
<dbReference type="Proteomes" id="UP001153269">
    <property type="component" value="Unassembled WGS sequence"/>
</dbReference>
<proteinExistence type="predicted"/>
<comment type="caution">
    <text evidence="2">The sequence shown here is derived from an EMBL/GenBank/DDBJ whole genome shotgun (WGS) entry which is preliminary data.</text>
</comment>
<sequence length="114" mass="12278">MKPTETGSYALLNQALTPKANSSSSSLLERWRPSSHPSSPPSDRCSPNSINSGSIRASLHVARLKVKPGECPSRPVPANYATCHAPTRHTWLTHHTTHITGGQASEIKSTIQTI</sequence>
<feature type="compositionally biased region" description="Low complexity" evidence="1">
    <location>
        <begin position="34"/>
        <end position="49"/>
    </location>
</feature>
<gene>
    <name evidence="2" type="ORF">PLEPLA_LOCUS16898</name>
</gene>